<proteinExistence type="predicted"/>
<name>A0A5C5FW19_9BASI</name>
<dbReference type="EMBL" id="SOZI01000064">
    <property type="protein sequence ID" value="TNY20549.1"/>
    <property type="molecule type" value="Genomic_DNA"/>
</dbReference>
<dbReference type="AlphaFoldDB" id="A0A5C5FW19"/>
<keyword evidence="3" id="KW-1185">Reference proteome</keyword>
<feature type="compositionally biased region" description="Acidic residues" evidence="1">
    <location>
        <begin position="379"/>
        <end position="395"/>
    </location>
</feature>
<feature type="compositionally biased region" description="Low complexity" evidence="1">
    <location>
        <begin position="257"/>
        <end position="282"/>
    </location>
</feature>
<feature type="compositionally biased region" description="Low complexity" evidence="1">
    <location>
        <begin position="139"/>
        <end position="164"/>
    </location>
</feature>
<evidence type="ECO:0000313" key="2">
    <source>
        <dbReference type="EMBL" id="TNY20549.1"/>
    </source>
</evidence>
<feature type="compositionally biased region" description="Gly residues" evidence="1">
    <location>
        <begin position="344"/>
        <end position="357"/>
    </location>
</feature>
<feature type="region of interest" description="Disordered" evidence="1">
    <location>
        <begin position="1"/>
        <end position="165"/>
    </location>
</feature>
<evidence type="ECO:0000313" key="3">
    <source>
        <dbReference type="Proteomes" id="UP000311382"/>
    </source>
</evidence>
<feature type="compositionally biased region" description="Acidic residues" evidence="1">
    <location>
        <begin position="450"/>
        <end position="462"/>
    </location>
</feature>
<feature type="compositionally biased region" description="Low complexity" evidence="1">
    <location>
        <begin position="558"/>
        <end position="578"/>
    </location>
</feature>
<organism evidence="2 3">
    <name type="scientific">Rhodotorula diobovata</name>
    <dbReference type="NCBI Taxonomy" id="5288"/>
    <lineage>
        <taxon>Eukaryota</taxon>
        <taxon>Fungi</taxon>
        <taxon>Dikarya</taxon>
        <taxon>Basidiomycota</taxon>
        <taxon>Pucciniomycotina</taxon>
        <taxon>Microbotryomycetes</taxon>
        <taxon>Sporidiobolales</taxon>
        <taxon>Sporidiobolaceae</taxon>
        <taxon>Rhodotorula</taxon>
    </lineage>
</organism>
<accession>A0A5C5FW19</accession>
<feature type="compositionally biased region" description="Polar residues" evidence="1">
    <location>
        <begin position="367"/>
        <end position="378"/>
    </location>
</feature>
<dbReference type="OrthoDB" id="10256743at2759"/>
<gene>
    <name evidence="2" type="ORF">DMC30DRAFT_446980</name>
</gene>
<feature type="compositionally biased region" description="Pro residues" evidence="1">
    <location>
        <begin position="515"/>
        <end position="531"/>
    </location>
</feature>
<evidence type="ECO:0000256" key="1">
    <source>
        <dbReference type="SAM" id="MobiDB-lite"/>
    </source>
</evidence>
<protein>
    <recommendedName>
        <fullName evidence="4">R3H domain-containing protein</fullName>
    </recommendedName>
</protein>
<sequence length="611" mass="62010">MTDLHARAAADLASGPIEAPTPVLPPQGRPSLATRAPPSATTSVPGAVPMRIPAILRLQGTKPPSHLANKKDRGGDGAVTGSSSSRKAGVAPGGKRRRRRWENAQLAGNPHLHRPSRSDFSPGPSLKNLSSTFAPPPATFSRSTYVSSSPTSAPSPASLASTSTHGHFSMSLRGLRRTLRSSLGAGGGRGGRSEEVLAVMERELCAWLILSGRIPEGFFHESTAGAGSSLAQACAAGKALDPTPLEDWVAPAATEADSLSLPDLPTSSTRSPATAPAPPTLTELSRQPHALVWLAPSPHHRFLLHALARYYSLSSFSRPLSPLEPGIRVTHVLRPQLARAARGAGLGMGPGAEGGAGAETPPGTDWTEASSVGGMSTTEAEEGLTSDADGELDDTDTDAASVLSVPLEEDEDGASAWGEGDGDAPVPTPVGAGGTDDEAEAVYSSATESSAEDTGAEAEGPEGDERAALARRFARLGVQAGTGAGLAPPATPVRLASPLARAGAGSPGGSMTPRAPAPAPAPPFSPVPTPSSDPSTPLARPTRGRRSFAGPAGGHDPSGGSSAGYASSAAESSPSRSPTRAGHASARAAFVGAEAGEWRLPERDFVAWVFD</sequence>
<feature type="region of interest" description="Disordered" evidence="1">
    <location>
        <begin position="256"/>
        <end position="282"/>
    </location>
</feature>
<evidence type="ECO:0008006" key="4">
    <source>
        <dbReference type="Google" id="ProtNLM"/>
    </source>
</evidence>
<feature type="region of interest" description="Disordered" evidence="1">
    <location>
        <begin position="407"/>
        <end position="586"/>
    </location>
</feature>
<reference evidence="2 3" key="1">
    <citation type="submission" date="2019-03" db="EMBL/GenBank/DDBJ databases">
        <title>Rhodosporidium diobovatum UCD-FST 08-225 genome sequencing, assembly, and annotation.</title>
        <authorList>
            <person name="Fakankun I.U."/>
            <person name="Fristensky B."/>
            <person name="Levin D.B."/>
        </authorList>
    </citation>
    <scope>NUCLEOTIDE SEQUENCE [LARGE SCALE GENOMIC DNA]</scope>
    <source>
        <strain evidence="2 3">UCD-FST 08-225</strain>
    </source>
</reference>
<dbReference type="STRING" id="5288.A0A5C5FW19"/>
<feature type="region of interest" description="Disordered" evidence="1">
    <location>
        <begin position="343"/>
        <end position="395"/>
    </location>
</feature>
<dbReference type="Proteomes" id="UP000311382">
    <property type="component" value="Unassembled WGS sequence"/>
</dbReference>
<comment type="caution">
    <text evidence="2">The sequence shown here is derived from an EMBL/GenBank/DDBJ whole genome shotgun (WGS) entry which is preliminary data.</text>
</comment>